<dbReference type="SUPFAM" id="SSF81383">
    <property type="entry name" value="F-box domain"/>
    <property type="match status" value="1"/>
</dbReference>
<evidence type="ECO:0000313" key="3">
    <source>
        <dbReference type="Proteomes" id="UP000807469"/>
    </source>
</evidence>
<evidence type="ECO:0000313" key="2">
    <source>
        <dbReference type="EMBL" id="KAF9480631.1"/>
    </source>
</evidence>
<name>A0A9P5Z727_9AGAR</name>
<dbReference type="Gene3D" id="1.20.1280.50">
    <property type="match status" value="1"/>
</dbReference>
<accession>A0A9P5Z727</accession>
<proteinExistence type="predicted"/>
<keyword evidence="3" id="KW-1185">Reference proteome</keyword>
<reference evidence="2" key="1">
    <citation type="submission" date="2020-11" db="EMBL/GenBank/DDBJ databases">
        <authorList>
            <consortium name="DOE Joint Genome Institute"/>
            <person name="Ahrendt S."/>
            <person name="Riley R."/>
            <person name="Andreopoulos W."/>
            <person name="Labutti K."/>
            <person name="Pangilinan J."/>
            <person name="Ruiz-Duenas F.J."/>
            <person name="Barrasa J.M."/>
            <person name="Sanchez-Garcia M."/>
            <person name="Camarero S."/>
            <person name="Miyauchi S."/>
            <person name="Serrano A."/>
            <person name="Linde D."/>
            <person name="Babiker R."/>
            <person name="Drula E."/>
            <person name="Ayuso-Fernandez I."/>
            <person name="Pacheco R."/>
            <person name="Padilla G."/>
            <person name="Ferreira P."/>
            <person name="Barriuso J."/>
            <person name="Kellner H."/>
            <person name="Castanera R."/>
            <person name="Alfaro M."/>
            <person name="Ramirez L."/>
            <person name="Pisabarro A.G."/>
            <person name="Kuo A."/>
            <person name="Tritt A."/>
            <person name="Lipzen A."/>
            <person name="He G."/>
            <person name="Yan M."/>
            <person name="Ng V."/>
            <person name="Cullen D."/>
            <person name="Martin F."/>
            <person name="Rosso M.-N."/>
            <person name="Henrissat B."/>
            <person name="Hibbett D."/>
            <person name="Martinez A.T."/>
            <person name="Grigoriev I.V."/>
        </authorList>
    </citation>
    <scope>NUCLEOTIDE SEQUENCE</scope>
    <source>
        <strain evidence="2">CIRM-BRFM 674</strain>
    </source>
</reference>
<dbReference type="Proteomes" id="UP000807469">
    <property type="component" value="Unassembled WGS sequence"/>
</dbReference>
<keyword evidence="1" id="KW-0175">Coiled coil</keyword>
<protein>
    <recommendedName>
        <fullName evidence="4">F-box domain-containing protein</fullName>
    </recommendedName>
</protein>
<evidence type="ECO:0008006" key="4">
    <source>
        <dbReference type="Google" id="ProtNLM"/>
    </source>
</evidence>
<evidence type="ECO:0000256" key="1">
    <source>
        <dbReference type="SAM" id="Coils"/>
    </source>
</evidence>
<feature type="coiled-coil region" evidence="1">
    <location>
        <begin position="36"/>
        <end position="63"/>
    </location>
</feature>
<organism evidence="2 3">
    <name type="scientific">Pholiota conissans</name>
    <dbReference type="NCBI Taxonomy" id="109636"/>
    <lineage>
        <taxon>Eukaryota</taxon>
        <taxon>Fungi</taxon>
        <taxon>Dikarya</taxon>
        <taxon>Basidiomycota</taxon>
        <taxon>Agaricomycotina</taxon>
        <taxon>Agaricomycetes</taxon>
        <taxon>Agaricomycetidae</taxon>
        <taxon>Agaricales</taxon>
        <taxon>Agaricineae</taxon>
        <taxon>Strophariaceae</taxon>
        <taxon>Pholiota</taxon>
    </lineage>
</organism>
<comment type="caution">
    <text evidence="2">The sequence shown here is derived from an EMBL/GenBank/DDBJ whole genome shotgun (WGS) entry which is preliminary data.</text>
</comment>
<dbReference type="SUPFAM" id="SSF52047">
    <property type="entry name" value="RNI-like"/>
    <property type="match status" value="1"/>
</dbReference>
<dbReference type="AlphaFoldDB" id="A0A9P5Z727"/>
<dbReference type="OrthoDB" id="2829930at2759"/>
<sequence>MPYCQCDPKAGLPSCSVDGLLCGLSDPYRCGPCQKIDQMDQKIQDINTELARLRIERQALVEQAVAKHTHEPFIHRLPPEVTARIFKLCVPEAVETMDIPLRLSAICGLWRSIAHSAPQLWSGVGLNFRRSTSAHFPSPLLVREWLDRAGDLSLTIDFHVSDWQDTNNNEKPIIEIIEMFNQCSHRWQSLRYGGSTQFLSHFSGSEQGLPRLHTFILYGREHYLFLPVLNLYPSRLTTLSADGVVLAGIITFDWSNLTSLSLRVILPSECLEALRIAPRLAYCTFGQARGHLDEADLNQFPLPLSPFAHPGIQHLAFTPGAQFYRVIEHLTCPSLKSLTIERGRFSRIPTLVKFLHRSQCPLEDLSLFGWNTEDNISMVPLYQEVSTLQQLHISLWGAYPVHDALRDALAPLAELSIVSNSKQPRYLPSLCSLSLETNVLCQPRDWEKILPDIFGTRTLHSMELHRHFLKSMTVSLGMDSYVHDSVLDEATLEMILWLRDSANVQFKLKHGGRDLIEMTLEKSMNTVNIVP</sequence>
<dbReference type="EMBL" id="MU155191">
    <property type="protein sequence ID" value="KAF9480631.1"/>
    <property type="molecule type" value="Genomic_DNA"/>
</dbReference>
<dbReference type="InterPro" id="IPR036047">
    <property type="entry name" value="F-box-like_dom_sf"/>
</dbReference>
<gene>
    <name evidence="2" type="ORF">BDN70DRAFT_877324</name>
</gene>